<dbReference type="InterPro" id="IPR001660">
    <property type="entry name" value="SAM"/>
</dbReference>
<accession>D8M309</accession>
<evidence type="ECO:0000313" key="2">
    <source>
        <dbReference type="EMBL" id="CBK22732.2"/>
    </source>
</evidence>
<dbReference type="OrthoDB" id="1919336at2759"/>
<dbReference type="AlphaFoldDB" id="D8M309"/>
<proteinExistence type="predicted"/>
<dbReference type="GeneID" id="24919953"/>
<keyword evidence="3" id="KW-1185">Reference proteome</keyword>
<dbReference type="RefSeq" id="XP_012896780.1">
    <property type="nucleotide sequence ID" value="XM_013041326.1"/>
</dbReference>
<gene>
    <name evidence="2" type="ORF">GSBLH_T00002813001</name>
</gene>
<dbReference type="Proteomes" id="UP000008312">
    <property type="component" value="Unassembled WGS sequence"/>
</dbReference>
<organism evidence="2">
    <name type="scientific">Blastocystis hominis</name>
    <dbReference type="NCBI Taxonomy" id="12968"/>
    <lineage>
        <taxon>Eukaryota</taxon>
        <taxon>Sar</taxon>
        <taxon>Stramenopiles</taxon>
        <taxon>Bigyra</taxon>
        <taxon>Opalozoa</taxon>
        <taxon>Opalinata</taxon>
        <taxon>Blastocystidae</taxon>
        <taxon>Blastocystis</taxon>
    </lineage>
</organism>
<dbReference type="InParanoid" id="D8M309"/>
<dbReference type="EMBL" id="FN668650">
    <property type="protein sequence ID" value="CBK22732.2"/>
    <property type="molecule type" value="Genomic_DNA"/>
</dbReference>
<protein>
    <recommendedName>
        <fullName evidence="1">SAM domain-containing protein</fullName>
    </recommendedName>
</protein>
<dbReference type="InterPro" id="IPR013761">
    <property type="entry name" value="SAM/pointed_sf"/>
</dbReference>
<name>D8M309_BLAHO</name>
<feature type="domain" description="SAM" evidence="1">
    <location>
        <begin position="1"/>
        <end position="41"/>
    </location>
</feature>
<sequence>MAEYLDVLTSHGVETVADMFQLSEEDLKTLGLKFGHRKKLIEIMINTDELYKFLSGVQLLGHYKELAELGFDSMWSLMGISEDYREKMGLSEEEMQRVIQARDALIEEKKSEIDALPEFKDLKGSSSSKPVLSLMFSDARADMLIDDGALSNISYLKLFDMSGIDECKLKLGEAMGLCYLVSWVKAKMV</sequence>
<dbReference type="Pfam" id="PF07647">
    <property type="entry name" value="SAM_2"/>
    <property type="match status" value="1"/>
</dbReference>
<evidence type="ECO:0000313" key="3">
    <source>
        <dbReference type="Proteomes" id="UP000008312"/>
    </source>
</evidence>
<evidence type="ECO:0000259" key="1">
    <source>
        <dbReference type="Pfam" id="PF07647"/>
    </source>
</evidence>
<dbReference type="Gene3D" id="1.10.150.50">
    <property type="entry name" value="Transcription Factor, Ets-1"/>
    <property type="match status" value="1"/>
</dbReference>
<dbReference type="SUPFAM" id="SSF47769">
    <property type="entry name" value="SAM/Pointed domain"/>
    <property type="match status" value="1"/>
</dbReference>
<reference evidence="2" key="1">
    <citation type="submission" date="2010-02" db="EMBL/GenBank/DDBJ databases">
        <title>Sequencing and annotation of the Blastocystis hominis genome.</title>
        <authorList>
            <person name="Wincker P."/>
        </authorList>
    </citation>
    <scope>NUCLEOTIDE SEQUENCE</scope>
    <source>
        <strain evidence="2">Singapore isolate B</strain>
    </source>
</reference>